<keyword evidence="1" id="KW-0678">Repressor</keyword>
<accession>A0ABP9B5A5</accession>
<organism evidence="7 8">
    <name type="scientific">Rothia endophytica</name>
    <dbReference type="NCBI Taxonomy" id="1324766"/>
    <lineage>
        <taxon>Bacteria</taxon>
        <taxon>Bacillati</taxon>
        <taxon>Actinomycetota</taxon>
        <taxon>Actinomycetes</taxon>
        <taxon>Micrococcales</taxon>
        <taxon>Micrococcaceae</taxon>
        <taxon>Rothia</taxon>
    </lineage>
</organism>
<evidence type="ECO:0000313" key="7">
    <source>
        <dbReference type="EMBL" id="GAA4790644.1"/>
    </source>
</evidence>
<dbReference type="Pfam" id="PF00440">
    <property type="entry name" value="TetR_N"/>
    <property type="match status" value="1"/>
</dbReference>
<evidence type="ECO:0000313" key="8">
    <source>
        <dbReference type="Proteomes" id="UP001500187"/>
    </source>
</evidence>
<dbReference type="InterPro" id="IPR009057">
    <property type="entry name" value="Homeodomain-like_sf"/>
</dbReference>
<evidence type="ECO:0000256" key="3">
    <source>
        <dbReference type="ARBA" id="ARBA00023125"/>
    </source>
</evidence>
<reference evidence="8" key="1">
    <citation type="journal article" date="2019" name="Int. J. Syst. Evol. Microbiol.">
        <title>The Global Catalogue of Microorganisms (GCM) 10K type strain sequencing project: providing services to taxonomists for standard genome sequencing and annotation.</title>
        <authorList>
            <consortium name="The Broad Institute Genomics Platform"/>
            <consortium name="The Broad Institute Genome Sequencing Center for Infectious Disease"/>
            <person name="Wu L."/>
            <person name="Ma J."/>
        </authorList>
    </citation>
    <scope>NUCLEOTIDE SEQUENCE [LARGE SCALE GENOMIC DNA]</scope>
    <source>
        <strain evidence="8">JCM 18541</strain>
    </source>
</reference>
<dbReference type="PROSITE" id="PS50977">
    <property type="entry name" value="HTH_TETR_2"/>
    <property type="match status" value="1"/>
</dbReference>
<comment type="caution">
    <text evidence="7">The sequence shown here is derived from an EMBL/GenBank/DDBJ whole genome shotgun (WGS) entry which is preliminary data.</text>
</comment>
<dbReference type="PANTHER" id="PTHR47506">
    <property type="entry name" value="TRANSCRIPTIONAL REGULATORY PROTEIN"/>
    <property type="match status" value="1"/>
</dbReference>
<feature type="DNA-binding region" description="H-T-H motif" evidence="5">
    <location>
        <begin position="31"/>
        <end position="50"/>
    </location>
</feature>
<sequence length="226" mass="25335">MPKLIDHTERKEFLSAAVWKLLDEHGVSAISIRNVAAEAGISAGSLRHSFKSRLDLLEYALQLLTDRIQENVRARARDGLTVDGAVRILEFQIPLIPATETYARVMVGMIAEMRSTPELRKIAHRSLQQLRVTYHDMFAWLERAGELTPGTDAATQADQLLILGQGITAKTILDGRRSEPVDLSRAFRTHLNKVLVHPVPYLTEEEITELTKELARYRSTSSSSAH</sequence>
<dbReference type="InterPro" id="IPR036271">
    <property type="entry name" value="Tet_transcr_reg_TetR-rel_C_sf"/>
</dbReference>
<dbReference type="SUPFAM" id="SSF48498">
    <property type="entry name" value="Tetracyclin repressor-like, C-terminal domain"/>
    <property type="match status" value="1"/>
</dbReference>
<keyword evidence="4" id="KW-0804">Transcription</keyword>
<proteinExistence type="predicted"/>
<dbReference type="Pfam" id="PF13977">
    <property type="entry name" value="TetR_C_6"/>
    <property type="match status" value="1"/>
</dbReference>
<dbReference type="SUPFAM" id="SSF46689">
    <property type="entry name" value="Homeodomain-like"/>
    <property type="match status" value="1"/>
</dbReference>
<evidence type="ECO:0000256" key="4">
    <source>
        <dbReference type="ARBA" id="ARBA00023163"/>
    </source>
</evidence>
<keyword evidence="8" id="KW-1185">Reference proteome</keyword>
<protein>
    <submittedName>
        <fullName evidence="7">TetR/AcrR family transcriptional regulator</fullName>
    </submittedName>
</protein>
<dbReference type="InterPro" id="IPR001647">
    <property type="entry name" value="HTH_TetR"/>
</dbReference>
<evidence type="ECO:0000256" key="2">
    <source>
        <dbReference type="ARBA" id="ARBA00023015"/>
    </source>
</evidence>
<dbReference type="Gene3D" id="1.10.357.10">
    <property type="entry name" value="Tetracycline Repressor, domain 2"/>
    <property type="match status" value="1"/>
</dbReference>
<dbReference type="RefSeq" id="WP_345444536.1">
    <property type="nucleotide sequence ID" value="NZ_BAABKP010000001.1"/>
</dbReference>
<evidence type="ECO:0000259" key="6">
    <source>
        <dbReference type="PROSITE" id="PS50977"/>
    </source>
</evidence>
<evidence type="ECO:0000256" key="1">
    <source>
        <dbReference type="ARBA" id="ARBA00022491"/>
    </source>
</evidence>
<dbReference type="PANTHER" id="PTHR47506:SF1">
    <property type="entry name" value="HTH-TYPE TRANSCRIPTIONAL REGULATOR YJDC"/>
    <property type="match status" value="1"/>
</dbReference>
<dbReference type="EMBL" id="BAABKP010000001">
    <property type="protein sequence ID" value="GAA4790644.1"/>
    <property type="molecule type" value="Genomic_DNA"/>
</dbReference>
<keyword evidence="2" id="KW-0805">Transcription regulation</keyword>
<feature type="domain" description="HTH tetR-type" evidence="6">
    <location>
        <begin position="8"/>
        <end position="68"/>
    </location>
</feature>
<dbReference type="InterPro" id="IPR039538">
    <property type="entry name" value="BetI_C"/>
</dbReference>
<dbReference type="Proteomes" id="UP001500187">
    <property type="component" value="Unassembled WGS sequence"/>
</dbReference>
<keyword evidence="3 5" id="KW-0238">DNA-binding</keyword>
<evidence type="ECO:0000256" key="5">
    <source>
        <dbReference type="PROSITE-ProRule" id="PRU00335"/>
    </source>
</evidence>
<gene>
    <name evidence="7" type="ORF">GCM10023352_05850</name>
</gene>
<name>A0ABP9B5A5_9MICC</name>